<comment type="caution">
    <text evidence="2">The sequence shown here is derived from an EMBL/GenBank/DDBJ whole genome shotgun (WGS) entry which is preliminary data.</text>
</comment>
<reference evidence="2" key="1">
    <citation type="submission" date="2020-07" db="EMBL/GenBank/DDBJ databases">
        <title>Huge and variable diversity of episymbiotic CPR bacteria and DPANN archaea in groundwater ecosystems.</title>
        <authorList>
            <person name="He C.Y."/>
            <person name="Keren R."/>
            <person name="Whittaker M."/>
            <person name="Farag I.F."/>
            <person name="Doudna J."/>
            <person name="Cate J.H.D."/>
            <person name="Banfield J.F."/>
        </authorList>
    </citation>
    <scope>NUCLEOTIDE SEQUENCE</scope>
    <source>
        <strain evidence="2">NC_groundwater_1813_Pr3_B-0.1um_71_17</strain>
    </source>
</reference>
<evidence type="ECO:0000256" key="1">
    <source>
        <dbReference type="SAM" id="SignalP"/>
    </source>
</evidence>
<feature type="chain" id="PRO_5037463816" evidence="1">
    <location>
        <begin position="27"/>
        <end position="1064"/>
    </location>
</feature>
<dbReference type="InterPro" id="IPR036116">
    <property type="entry name" value="FN3_sf"/>
</dbReference>
<dbReference type="AlphaFoldDB" id="A0A933SFQ2"/>
<dbReference type="EMBL" id="JACRIW010000112">
    <property type="protein sequence ID" value="MBI5170898.1"/>
    <property type="molecule type" value="Genomic_DNA"/>
</dbReference>
<evidence type="ECO:0000313" key="3">
    <source>
        <dbReference type="Proteomes" id="UP000696931"/>
    </source>
</evidence>
<gene>
    <name evidence="2" type="ORF">HZA61_15520</name>
</gene>
<dbReference type="Gene3D" id="2.60.40.4070">
    <property type="match status" value="1"/>
</dbReference>
<dbReference type="Gene3D" id="2.60.40.10">
    <property type="entry name" value="Immunoglobulins"/>
    <property type="match status" value="1"/>
</dbReference>
<dbReference type="Proteomes" id="UP000696931">
    <property type="component" value="Unassembled WGS sequence"/>
</dbReference>
<feature type="signal peptide" evidence="1">
    <location>
        <begin position="1"/>
        <end position="26"/>
    </location>
</feature>
<organism evidence="2 3">
    <name type="scientific">Eiseniibacteriota bacterium</name>
    <dbReference type="NCBI Taxonomy" id="2212470"/>
    <lineage>
        <taxon>Bacteria</taxon>
        <taxon>Candidatus Eiseniibacteriota</taxon>
    </lineage>
</organism>
<evidence type="ECO:0000313" key="2">
    <source>
        <dbReference type="EMBL" id="MBI5170898.1"/>
    </source>
</evidence>
<name>A0A933SFQ2_UNCEI</name>
<protein>
    <submittedName>
        <fullName evidence="2">T9SS type A sorting domain-containing protein</fullName>
    </submittedName>
</protein>
<accession>A0A933SFQ2</accession>
<dbReference type="SUPFAM" id="SSF49265">
    <property type="entry name" value="Fibronectin type III"/>
    <property type="match status" value="1"/>
</dbReference>
<sequence length="1064" mass="115835">MNLRRHTVGLLAALGAVALLAGSVDARTPSVRHARPFGAARPMRPTTTDIGRKIDVNSINMYVTNVGSFAFDLAASDAGLWYPKGTDKSAIFASGLWLGCTVNDETRTVVAEYSQEYGPGAMTGGSFDDPTRPAYKVYKMARWSGNADDSAHVERVPNPAAFEDELVHHSWSEYMFGAVPYGAPWKMYRLPNTATPTEGDSVDVPGPDVVGDQMLWAVYNDADPDRHINDAGASTPLGVEIQQTTFAFNRQGALGNTVFLRYVLINKGSNTLENMYISQWSDPDLGGSAGFTDDLVGCDTLPDGTGKPRSLGFVYNSTNNDGGYGSTPPALGYDFFQGPKVGLDYLPMSSFNKYINGTDPADAGETYNYMSGLASDGSDVFDPFGVQTRFQVAGDPVSPTPGVSWLDTNPADRRMMLSTGPFTMAPGDTQVIVCAIVIGQGNDRLSSVSALRFNDEFAQAAFDINFDLPSPPSQPIVTASVDHGEVTLSWDAASRTNYNEEGYAFEGYNVYQGETVAGPWKRIATYDEVNGTRVIYDRVFDNETGQLIPEFPVAFGSDVGVRFSHTVTQDAVRGGALHDGTEYYYAVTAYSYAADGLPKVLENAQAVIRVTPQRPAAGTDLATASATPVTYLRKDGTKAPATDVVSVEVVNPEQVTGHVYKVIFDELEPPYVGPIGSIAEATIYYSWSLVDSTTGEVKFSGQLNRNGDDDYRVVDGLKVKVTGKYEPLFQDGAYRNNVTTHRRALAGVNWGLPSFSGGAGSGWDFFGGTLDPSTMPDSFTTVEIRFSHTATQNAYRYLRAQQADGSAPTPGRMYNYGGFHPVNFQAWDIVNDRQLDVVFTEKAVTDIDGGLLAPGSQLATFDSTWAPTTDALGDREYLFVTSTPYSSTPKAMYQVDGAVANDELPLMWFLGANLRSETDVIDDGDAFRWTWANPAKDNDVYVFNTSALAQNNSALAKSNLNRIRAVPNPYYAHSSYELNQFSRKIRFVNMPEQCTVRIFNLAGQLVRTLRKTDASTSILEWDVETENALPVGSGVYVFHVEVPGVGEYIGRLVVFMEKERLNSF</sequence>
<dbReference type="InterPro" id="IPR013783">
    <property type="entry name" value="Ig-like_fold"/>
</dbReference>
<proteinExistence type="predicted"/>
<keyword evidence="1" id="KW-0732">Signal</keyword>